<keyword evidence="3" id="KW-1185">Reference proteome</keyword>
<comment type="caution">
    <text evidence="2">The sequence shown here is derived from an EMBL/GenBank/DDBJ whole genome shotgun (WGS) entry which is preliminary data.</text>
</comment>
<name>A0ABR3JVD6_9AGAR</name>
<dbReference type="EMBL" id="JASNQZ010000003">
    <property type="protein sequence ID" value="KAL0959083.1"/>
    <property type="molecule type" value="Genomic_DNA"/>
</dbReference>
<evidence type="ECO:0000313" key="2">
    <source>
        <dbReference type="EMBL" id="KAL0959083.1"/>
    </source>
</evidence>
<dbReference type="PANTHER" id="PTHR35870">
    <property type="entry name" value="PROTEIN, PUTATIVE (AFU_ORTHOLOGUE AFUA_5G03330)-RELATED"/>
    <property type="match status" value="1"/>
</dbReference>
<proteinExistence type="predicted"/>
<organism evidence="2 3">
    <name type="scientific">Hohenbuehelia grisea</name>
    <dbReference type="NCBI Taxonomy" id="104357"/>
    <lineage>
        <taxon>Eukaryota</taxon>
        <taxon>Fungi</taxon>
        <taxon>Dikarya</taxon>
        <taxon>Basidiomycota</taxon>
        <taxon>Agaricomycotina</taxon>
        <taxon>Agaricomycetes</taxon>
        <taxon>Agaricomycetidae</taxon>
        <taxon>Agaricales</taxon>
        <taxon>Pleurotineae</taxon>
        <taxon>Pleurotaceae</taxon>
        <taxon>Hohenbuehelia</taxon>
    </lineage>
</organism>
<protein>
    <submittedName>
        <fullName evidence="2">Uncharacterized protein</fullName>
    </submittedName>
</protein>
<gene>
    <name evidence="2" type="ORF">HGRIS_014381</name>
</gene>
<evidence type="ECO:0000313" key="3">
    <source>
        <dbReference type="Proteomes" id="UP001556367"/>
    </source>
</evidence>
<dbReference type="PANTHER" id="PTHR35870:SF1">
    <property type="entry name" value="PROTEIN, PUTATIVE (AFU_ORTHOLOGUE AFUA_5G03330)-RELATED"/>
    <property type="match status" value="1"/>
</dbReference>
<keyword evidence="1" id="KW-0560">Oxidoreductase</keyword>
<accession>A0ABR3JVD6</accession>
<dbReference type="InterPro" id="IPR025337">
    <property type="entry name" value="Questin_oxidase-like"/>
</dbReference>
<dbReference type="Proteomes" id="UP001556367">
    <property type="component" value="Unassembled WGS sequence"/>
</dbReference>
<dbReference type="Pfam" id="PF14027">
    <property type="entry name" value="Questin_oxidase"/>
    <property type="match status" value="1"/>
</dbReference>
<reference evidence="3" key="1">
    <citation type="submission" date="2024-06" db="EMBL/GenBank/DDBJ databases">
        <title>Multi-omics analyses provide insights into the biosynthesis of the anticancer antibiotic pleurotin in Hohenbuehelia grisea.</title>
        <authorList>
            <person name="Weaver J.A."/>
            <person name="Alberti F."/>
        </authorList>
    </citation>
    <scope>NUCLEOTIDE SEQUENCE [LARGE SCALE GENOMIC DNA]</scope>
    <source>
        <strain evidence="3">T-177</strain>
    </source>
</reference>
<evidence type="ECO:0000256" key="1">
    <source>
        <dbReference type="ARBA" id="ARBA00023002"/>
    </source>
</evidence>
<sequence>MDSATFESVSGDCERKQSLRSTAGVHALTVLARVINDPKFDLHNAGINRRVLGAAHAHVERHFGAAIRQYVEEWTIDATDQRNVERKIEELAWVNTVIYAMRGFRPGQRFHGDFFFMHSVTSSLFLSSVVSCLTPRSQEVLLRAYFGVCLTFFVARGCRQIDIRRFYAETDPYPRPPITSLPYPSSDALTGASADAALPNAWASLLQNGMVHPDEHFPKIQRTLAHFSSIYGSRPAGLRDLAETELEGAEILDGSLFIRAAGLTADSMGRVLDGEPNSVRWHGRNVSMVSDSYGRADH</sequence>